<dbReference type="PRINTS" id="PR00834">
    <property type="entry name" value="PROTEASES2C"/>
</dbReference>
<feature type="signal peptide" evidence="4">
    <location>
        <begin position="1"/>
        <end position="29"/>
    </location>
</feature>
<dbReference type="SMART" id="SM00228">
    <property type="entry name" value="PDZ"/>
    <property type="match status" value="1"/>
</dbReference>
<dbReference type="Pfam" id="PF13180">
    <property type="entry name" value="PDZ_2"/>
    <property type="match status" value="1"/>
</dbReference>
<evidence type="ECO:0000256" key="4">
    <source>
        <dbReference type="SAM" id="SignalP"/>
    </source>
</evidence>
<feature type="domain" description="PDZ" evidence="5">
    <location>
        <begin position="276"/>
        <end position="352"/>
    </location>
</feature>
<sequence>MRAHHVLMSRRAPPRPVLAFLLIAVLALASCTNSAPPPPDSGTSAPGTPSTAPGSSLGGPVFGRIPEIIDRVRPSVVTVRTSKGVGSGVVYRSNGVIVTNRHVVARSKQQRAPVFDRVTVVFATGKQAQGRVIGADYPTDLAVIRVDRTGLNAAEFQTKTPEVGELAVAIGSPLGFRESSTAGIVSGLNRSFPAEQTQRPLINLIQTDAAISPGSSGGALVGKNAKVVGINELYLPPGQTGAVSIGFAIPSATVVDVVEQILRTGSAEHAVLGVAVVEVTPALAEQLGLQQARGVLVQRVVEGSGAAEAGIRSGDVIVRLAGRRIDTINTVYSVLRKHDPGDTVQATIIRNGQERQLRITLSQR</sequence>
<dbReference type="Gene3D" id="2.30.42.10">
    <property type="match status" value="1"/>
</dbReference>
<feature type="compositionally biased region" description="Polar residues" evidence="3">
    <location>
        <begin position="41"/>
        <end position="54"/>
    </location>
</feature>
<evidence type="ECO:0000313" key="7">
    <source>
        <dbReference type="Proteomes" id="UP000253495"/>
    </source>
</evidence>
<dbReference type="InterPro" id="IPR009003">
    <property type="entry name" value="Peptidase_S1_PA"/>
</dbReference>
<evidence type="ECO:0000259" key="5">
    <source>
        <dbReference type="PROSITE" id="PS50106"/>
    </source>
</evidence>
<feature type="chain" id="PRO_5016795238" evidence="4">
    <location>
        <begin position="30"/>
        <end position="364"/>
    </location>
</feature>
<evidence type="ECO:0000256" key="2">
    <source>
        <dbReference type="ARBA" id="ARBA00022801"/>
    </source>
</evidence>
<keyword evidence="2" id="KW-0378">Hydrolase</keyword>
<dbReference type="EMBL" id="QPJC01000007">
    <property type="protein sequence ID" value="RCW43233.1"/>
    <property type="molecule type" value="Genomic_DNA"/>
</dbReference>
<dbReference type="InterPro" id="IPR051201">
    <property type="entry name" value="Chloro_Bact_Ser_Proteases"/>
</dbReference>
<dbReference type="CDD" id="cd06779">
    <property type="entry name" value="cpPDZ_Deg_HtrA-like"/>
    <property type="match status" value="1"/>
</dbReference>
<dbReference type="PROSITE" id="PS50106">
    <property type="entry name" value="PDZ"/>
    <property type="match status" value="1"/>
</dbReference>
<dbReference type="SUPFAM" id="SSF50494">
    <property type="entry name" value="Trypsin-like serine proteases"/>
    <property type="match status" value="1"/>
</dbReference>
<dbReference type="Gene3D" id="2.40.10.120">
    <property type="match status" value="1"/>
</dbReference>
<dbReference type="Proteomes" id="UP000253495">
    <property type="component" value="Unassembled WGS sequence"/>
</dbReference>
<gene>
    <name evidence="6" type="ORF">DFQ14_107122</name>
</gene>
<dbReference type="AlphaFoldDB" id="A0A368VUW5"/>
<proteinExistence type="predicted"/>
<evidence type="ECO:0000256" key="3">
    <source>
        <dbReference type="SAM" id="MobiDB-lite"/>
    </source>
</evidence>
<organism evidence="6 7">
    <name type="scientific">Halopolyspora algeriensis</name>
    <dbReference type="NCBI Taxonomy" id="1500506"/>
    <lineage>
        <taxon>Bacteria</taxon>
        <taxon>Bacillati</taxon>
        <taxon>Actinomycetota</taxon>
        <taxon>Actinomycetes</taxon>
        <taxon>Actinomycetes incertae sedis</taxon>
        <taxon>Halopolyspora</taxon>
    </lineage>
</organism>
<dbReference type="Pfam" id="PF13365">
    <property type="entry name" value="Trypsin_2"/>
    <property type="match status" value="1"/>
</dbReference>
<keyword evidence="7" id="KW-1185">Reference proteome</keyword>
<dbReference type="RefSeq" id="WP_114453436.1">
    <property type="nucleotide sequence ID" value="NZ_VFPI01000001.1"/>
</dbReference>
<keyword evidence="4" id="KW-0732">Signal</keyword>
<comment type="caution">
    <text evidence="6">The sequence shown here is derived from an EMBL/GenBank/DDBJ whole genome shotgun (WGS) entry which is preliminary data.</text>
</comment>
<dbReference type="PANTHER" id="PTHR43343">
    <property type="entry name" value="PEPTIDASE S12"/>
    <property type="match status" value="1"/>
</dbReference>
<dbReference type="PROSITE" id="PS51257">
    <property type="entry name" value="PROKAR_LIPOPROTEIN"/>
    <property type="match status" value="1"/>
</dbReference>
<name>A0A368VUW5_9ACTN</name>
<evidence type="ECO:0000256" key="1">
    <source>
        <dbReference type="ARBA" id="ARBA00022670"/>
    </source>
</evidence>
<dbReference type="InterPro" id="IPR001940">
    <property type="entry name" value="Peptidase_S1C"/>
</dbReference>
<dbReference type="InterPro" id="IPR036034">
    <property type="entry name" value="PDZ_sf"/>
</dbReference>
<keyword evidence="1 6" id="KW-0645">Protease</keyword>
<reference evidence="6 7" key="1">
    <citation type="submission" date="2018-07" db="EMBL/GenBank/DDBJ databases">
        <title>Genomic Encyclopedia of Type Strains, Phase III (KMG-III): the genomes of soil and plant-associated and newly described type strains.</title>
        <authorList>
            <person name="Whitman W."/>
        </authorList>
    </citation>
    <scope>NUCLEOTIDE SEQUENCE [LARGE SCALE GENOMIC DNA]</scope>
    <source>
        <strain evidence="6 7">CECT 8575</strain>
    </source>
</reference>
<dbReference type="GO" id="GO:0006508">
    <property type="term" value="P:proteolysis"/>
    <property type="evidence" value="ECO:0007669"/>
    <property type="project" value="UniProtKB-KW"/>
</dbReference>
<evidence type="ECO:0000313" key="6">
    <source>
        <dbReference type="EMBL" id="RCW43233.1"/>
    </source>
</evidence>
<dbReference type="InterPro" id="IPR001478">
    <property type="entry name" value="PDZ"/>
</dbReference>
<feature type="region of interest" description="Disordered" evidence="3">
    <location>
        <begin position="34"/>
        <end position="59"/>
    </location>
</feature>
<dbReference type="SUPFAM" id="SSF50156">
    <property type="entry name" value="PDZ domain-like"/>
    <property type="match status" value="1"/>
</dbReference>
<protein>
    <submittedName>
        <fullName evidence="6">S1-C subfamily serine protease</fullName>
    </submittedName>
</protein>
<accession>A0A368VUW5</accession>
<dbReference type="PANTHER" id="PTHR43343:SF3">
    <property type="entry name" value="PROTEASE DO-LIKE 8, CHLOROPLASTIC"/>
    <property type="match status" value="1"/>
</dbReference>
<dbReference type="OrthoDB" id="9758917at2"/>
<dbReference type="GO" id="GO:0004252">
    <property type="term" value="F:serine-type endopeptidase activity"/>
    <property type="evidence" value="ECO:0007669"/>
    <property type="project" value="InterPro"/>
</dbReference>